<evidence type="ECO:0000256" key="4">
    <source>
        <dbReference type="ARBA" id="ARBA00023136"/>
    </source>
</evidence>
<name>A0AAX6R2M2_HETGA</name>
<dbReference type="InterPro" id="IPR050462">
    <property type="entry name" value="Retroviral_Gag-Pol_poly"/>
</dbReference>
<dbReference type="RefSeq" id="XP_012932389.1">
    <property type="nucleotide sequence ID" value="XM_013076935.2"/>
</dbReference>
<evidence type="ECO:0000256" key="3">
    <source>
        <dbReference type="ARBA" id="ARBA00022870"/>
    </source>
</evidence>
<evidence type="ECO:0000313" key="9">
    <source>
        <dbReference type="RefSeq" id="XP_012932389.1"/>
    </source>
</evidence>
<evidence type="ECO:0000256" key="5">
    <source>
        <dbReference type="SAM" id="MobiDB-lite"/>
    </source>
</evidence>
<sequence>MGQTLSTPLSLMTDHFKKVRERAHNLSIEIKKGKLITLCRSEWPTLVSNWPAEGSFDLDLIHRVKDAIFGHPDQVPYVVVWEDLVLNPPPWIKPFLSPQKQLGTVLAVQERKGRLCGRSETSPSAPFYPILQGVTDEELIFPPPYQPPRPPPQAEDPEGPPGLSGAAGGSSGPAQNTRGRRAASPMGPADSTVLPLRATGPPDDNGNQPHHYWPFDASDLYNWRAQHAKFSDNPRELINLLETVLFTHQPTWDDCQQLLQILFTMEERERIQTEARKVVPGANGELTTNIDLINASFPLSCPDWDFNTAAGKERLRVYRQTLLGGLKVAARQPTNLAKVGDEQQGRKESPAAFLERIMEAFRQYTPMDTEAAETKSAIIMAFINRAAPNIRRKLQKIDRLGEKSIQDLIAVAERVYNTRESPENKQARANDHQTRNLAHILLASTAGEPKERERMSPLRDC</sequence>
<dbReference type="InterPro" id="IPR000840">
    <property type="entry name" value="G_retro_matrix"/>
</dbReference>
<gene>
    <name evidence="9" type="primary">LOC106010464</name>
</gene>
<dbReference type="KEGG" id="hgl:106010464"/>
<dbReference type="InterPro" id="IPR010999">
    <property type="entry name" value="Retrovr_matrix"/>
</dbReference>
<dbReference type="Pfam" id="PF01140">
    <property type="entry name" value="Gag_MA"/>
    <property type="match status" value="1"/>
</dbReference>
<dbReference type="GO" id="GO:0019068">
    <property type="term" value="P:virion assembly"/>
    <property type="evidence" value="ECO:0007669"/>
    <property type="project" value="InterPro"/>
</dbReference>
<keyword evidence="4" id="KW-0472">Membrane</keyword>
<dbReference type="SUPFAM" id="SSF47943">
    <property type="entry name" value="Retrovirus capsid protein, N-terminal core domain"/>
    <property type="match status" value="1"/>
</dbReference>
<dbReference type="GeneID" id="106010464"/>
<evidence type="ECO:0000259" key="7">
    <source>
        <dbReference type="Pfam" id="PF02093"/>
    </source>
</evidence>
<dbReference type="InterPro" id="IPR003036">
    <property type="entry name" value="Gag_P30"/>
</dbReference>
<keyword evidence="3" id="KW-1043">Host membrane</keyword>
<dbReference type="AlphaFoldDB" id="A0AAX6R2M2"/>
<comment type="subcellular location">
    <subcellularLocation>
        <location evidence="1">Host cell membrane</location>
    </subcellularLocation>
</comment>
<proteinExistence type="predicted"/>
<evidence type="ECO:0000256" key="1">
    <source>
        <dbReference type="ARBA" id="ARBA00004165"/>
    </source>
</evidence>
<organism evidence="8 9">
    <name type="scientific">Heterocephalus glaber</name>
    <name type="common">Naked mole rat</name>
    <dbReference type="NCBI Taxonomy" id="10181"/>
    <lineage>
        <taxon>Eukaryota</taxon>
        <taxon>Metazoa</taxon>
        <taxon>Chordata</taxon>
        <taxon>Craniata</taxon>
        <taxon>Vertebrata</taxon>
        <taxon>Euteleostomi</taxon>
        <taxon>Mammalia</taxon>
        <taxon>Eutheria</taxon>
        <taxon>Euarchontoglires</taxon>
        <taxon>Glires</taxon>
        <taxon>Rodentia</taxon>
        <taxon>Hystricomorpha</taxon>
        <taxon>Bathyergidae</taxon>
        <taxon>Heterocephalus</taxon>
    </lineage>
</organism>
<dbReference type="Gene3D" id="1.10.150.180">
    <property type="entry name" value="Gamma-retroviral matrix domain"/>
    <property type="match status" value="1"/>
</dbReference>
<feature type="region of interest" description="Disordered" evidence="5">
    <location>
        <begin position="139"/>
        <end position="211"/>
    </location>
</feature>
<dbReference type="SUPFAM" id="SSF47836">
    <property type="entry name" value="Retroviral matrix proteins"/>
    <property type="match status" value="1"/>
</dbReference>
<evidence type="ECO:0000256" key="2">
    <source>
        <dbReference type="ARBA" id="ARBA00022511"/>
    </source>
</evidence>
<reference evidence="9" key="1">
    <citation type="submission" date="2025-08" db="UniProtKB">
        <authorList>
            <consortium name="RefSeq"/>
        </authorList>
    </citation>
    <scope>IDENTIFICATION</scope>
</reference>
<keyword evidence="8" id="KW-1185">Reference proteome</keyword>
<dbReference type="Proteomes" id="UP000694906">
    <property type="component" value="Unplaced"/>
</dbReference>
<feature type="domain" description="Gamma-retroviral matrix protein" evidence="6">
    <location>
        <begin position="2"/>
        <end position="100"/>
    </location>
</feature>
<dbReference type="Gene3D" id="1.10.375.10">
    <property type="entry name" value="Human Immunodeficiency Virus Type 1 Capsid Protein"/>
    <property type="match status" value="1"/>
</dbReference>
<evidence type="ECO:0000313" key="8">
    <source>
        <dbReference type="Proteomes" id="UP000694906"/>
    </source>
</evidence>
<feature type="domain" description="Core shell protein Gag P30" evidence="7">
    <location>
        <begin position="218"/>
        <end position="417"/>
    </location>
</feature>
<feature type="compositionally biased region" description="Pro residues" evidence="5">
    <location>
        <begin position="141"/>
        <end position="154"/>
    </location>
</feature>
<dbReference type="InterPro" id="IPR008919">
    <property type="entry name" value="Retrov_capsid_N"/>
</dbReference>
<keyword evidence="2" id="KW-1032">Host cell membrane</keyword>
<protein>
    <submittedName>
        <fullName evidence="9">Uncharacterized protein LOC106010464</fullName>
    </submittedName>
</protein>
<dbReference type="Pfam" id="PF02093">
    <property type="entry name" value="Gag_p30"/>
    <property type="match status" value="1"/>
</dbReference>
<accession>A0AAX6R2M2</accession>
<evidence type="ECO:0000259" key="6">
    <source>
        <dbReference type="Pfam" id="PF01140"/>
    </source>
</evidence>
<dbReference type="PANTHER" id="PTHR33166">
    <property type="entry name" value="GAG_P30 DOMAIN-CONTAINING PROTEIN"/>
    <property type="match status" value="1"/>
</dbReference>
<dbReference type="InterPro" id="IPR036946">
    <property type="entry name" value="G_retro_matrix_sf"/>
</dbReference>